<dbReference type="EMBL" id="LXQA010016124">
    <property type="protein sequence ID" value="MCH89425.1"/>
    <property type="molecule type" value="Genomic_DNA"/>
</dbReference>
<accession>A0A392MQP1</accession>
<organism evidence="1 2">
    <name type="scientific">Trifolium medium</name>
    <dbReference type="NCBI Taxonomy" id="97028"/>
    <lineage>
        <taxon>Eukaryota</taxon>
        <taxon>Viridiplantae</taxon>
        <taxon>Streptophyta</taxon>
        <taxon>Embryophyta</taxon>
        <taxon>Tracheophyta</taxon>
        <taxon>Spermatophyta</taxon>
        <taxon>Magnoliopsida</taxon>
        <taxon>eudicotyledons</taxon>
        <taxon>Gunneridae</taxon>
        <taxon>Pentapetalae</taxon>
        <taxon>rosids</taxon>
        <taxon>fabids</taxon>
        <taxon>Fabales</taxon>
        <taxon>Fabaceae</taxon>
        <taxon>Papilionoideae</taxon>
        <taxon>50 kb inversion clade</taxon>
        <taxon>NPAAA clade</taxon>
        <taxon>Hologalegina</taxon>
        <taxon>IRL clade</taxon>
        <taxon>Trifolieae</taxon>
        <taxon>Trifolium</taxon>
    </lineage>
</organism>
<evidence type="ECO:0000313" key="1">
    <source>
        <dbReference type="EMBL" id="MCH89425.1"/>
    </source>
</evidence>
<sequence length="80" mass="9104">MVTSGFYGTTFLGRSLEYNEWPIEEAHGIPNCGHSNNAAVWVIDWIDMDQCFTPNIQGELKENMVQVKTYCCNSSAWLIQ</sequence>
<comment type="caution">
    <text evidence="1">The sequence shown here is derived from an EMBL/GenBank/DDBJ whole genome shotgun (WGS) entry which is preliminary data.</text>
</comment>
<proteinExistence type="predicted"/>
<protein>
    <submittedName>
        <fullName evidence="1">Uncharacterized protein</fullName>
    </submittedName>
</protein>
<dbReference type="AlphaFoldDB" id="A0A392MQP1"/>
<evidence type="ECO:0000313" key="2">
    <source>
        <dbReference type="Proteomes" id="UP000265520"/>
    </source>
</evidence>
<gene>
    <name evidence="1" type="ORF">A2U01_0010321</name>
</gene>
<name>A0A392MQP1_9FABA</name>
<reference evidence="1 2" key="1">
    <citation type="journal article" date="2018" name="Front. Plant Sci.">
        <title>Red Clover (Trifolium pratense) and Zigzag Clover (T. medium) - A Picture of Genomic Similarities and Differences.</title>
        <authorList>
            <person name="Dluhosova J."/>
            <person name="Istvanek J."/>
            <person name="Nedelnik J."/>
            <person name="Repkova J."/>
        </authorList>
    </citation>
    <scope>NUCLEOTIDE SEQUENCE [LARGE SCALE GENOMIC DNA]</scope>
    <source>
        <strain evidence="2">cv. 10/8</strain>
        <tissue evidence="1">Leaf</tissue>
    </source>
</reference>
<keyword evidence="2" id="KW-1185">Reference proteome</keyword>
<dbReference type="Proteomes" id="UP000265520">
    <property type="component" value="Unassembled WGS sequence"/>
</dbReference>